<evidence type="ECO:0000259" key="3">
    <source>
        <dbReference type="PROSITE" id="PS51206"/>
    </source>
</evidence>
<dbReference type="Pfam" id="PF19263">
    <property type="entry name" value="DUF5906"/>
    <property type="match status" value="1"/>
</dbReference>
<evidence type="ECO:0000256" key="1">
    <source>
        <dbReference type="ARBA" id="ARBA00022741"/>
    </source>
</evidence>
<sequence>MVQPSKASKKTTVKEEEESRALAISSAIKKYDVNQSLKKLEELCDKWRLYDTTATFESQLIGMFSALDVNFDEDLVKAIETDRGSFGLKVVNDNIITAEFEAMAIYHRLRELNLFPSGKDENEQKKKNFQKMIKVLEMIFYAKKIILSTYQAKLSVHQLEAEDGLVELDHDLDAVIGSWSLRFRFIDDGISSFQELLLYLLDSAMEKGYRKQDGFLYEPIIIDGRNMHSYRQVYEVKDFVYSRLRKEVSWAHWVNATQNMKNVSSAVEYLTNCHDSQLPNLHKQRGTYAFMNGVYIASEDRFHCFDTETQPLSDNIVACKFFEQNFDNTEYDDWFDIPTPHLDSVMNHQQWDADVQRWLLCLIGRVLYKTNEIDSWQVCPFFVGLAGTGKSLLVLKVIKQFFETVDVGILSNNIERKFGISAFFDKMLVCAPEIRNDLAIEQAEFQSIVSGEEISVAIKHQKAFMQEWDVPIVLAGNEVPGWADSGGSIQRRLIVFEFKQAVKSGDMKLSEKLYTEMPNIIRKANKAYRYFADKYAEDNIWTVLPEYFISTRETIARSTNFIESFLASEFLVLGGDNIVPFSDFKSALKDYAATNSLHMKQLTNEAFGGPFSKYKVTILPQQTLTYNGREMNTIFLRGVTLKSTTAEDPACML</sequence>
<name>A7IV54_PBCVM</name>
<dbReference type="InterPro" id="IPR045455">
    <property type="entry name" value="NrS-1_pol-like_helicase"/>
</dbReference>
<organism evidence="4 5">
    <name type="scientific">Paramecium bursaria Chlorella virus MT325</name>
    <name type="common">PBCV-MT325</name>
    <dbReference type="NCBI Taxonomy" id="346932"/>
    <lineage>
        <taxon>Viruses</taxon>
        <taxon>Varidnaviria</taxon>
        <taxon>Bamfordvirae</taxon>
        <taxon>Nucleocytoviricota</taxon>
        <taxon>Megaviricetes</taxon>
        <taxon>Algavirales</taxon>
        <taxon>Phycodnaviridae</taxon>
        <taxon>Chlorovirus</taxon>
        <taxon>Chlorovirus conductrix</taxon>
        <taxon>Paramecium bursaria Chlorella virus A1</taxon>
    </lineage>
</organism>
<dbReference type="InterPro" id="IPR014818">
    <property type="entry name" value="Phage/plasmid_primase_P4_C"/>
</dbReference>
<protein>
    <submittedName>
        <fullName evidence="4">Uncharacterized protein M674R</fullName>
    </submittedName>
</protein>
<organismHost>
    <name type="scientific">Paramecium bursaria</name>
    <dbReference type="NCBI Taxonomy" id="74790"/>
</organismHost>
<accession>A7IV54</accession>
<dbReference type="EMBL" id="DQ491001">
    <property type="protein sequence ID" value="ABT14228.1"/>
    <property type="molecule type" value="Genomic_DNA"/>
</dbReference>
<dbReference type="InterPro" id="IPR027417">
    <property type="entry name" value="P-loop_NTPase"/>
</dbReference>
<dbReference type="Gene3D" id="3.40.50.300">
    <property type="entry name" value="P-loop containing nucleotide triphosphate hydrolases"/>
    <property type="match status" value="1"/>
</dbReference>
<evidence type="ECO:0000313" key="4">
    <source>
        <dbReference type="EMBL" id="ABT14228.1"/>
    </source>
</evidence>
<gene>
    <name evidence="4" type="primary">M674R</name>
    <name evidence="4" type="ORF">MT325_M674R</name>
</gene>
<reference evidence="4 5" key="1">
    <citation type="journal article" date="2007" name="Virology">
        <title>Sequence and annotation of the 314-kb MT325 and the 321-kb FR483 viruses that infect Chlorella Pbi.</title>
        <authorList>
            <person name="Fitzgerald L.A."/>
            <person name="Graves M.V."/>
            <person name="Li X."/>
            <person name="Feldblyum T."/>
            <person name="Hartigan J."/>
            <person name="Van Etten J.L."/>
        </authorList>
    </citation>
    <scope>NUCLEOTIDE SEQUENCE [LARGE SCALE GENOMIC DNA]</scope>
    <source>
        <strain evidence="4 5">MT325</strain>
    </source>
</reference>
<dbReference type="PROSITE" id="PS51206">
    <property type="entry name" value="SF3_HELICASE_1"/>
    <property type="match status" value="1"/>
</dbReference>
<dbReference type="SUPFAM" id="SSF52540">
    <property type="entry name" value="P-loop containing nucleoside triphosphate hydrolases"/>
    <property type="match status" value="1"/>
</dbReference>
<keyword evidence="2" id="KW-0067">ATP-binding</keyword>
<keyword evidence="1" id="KW-0547">Nucleotide-binding</keyword>
<proteinExistence type="predicted"/>
<evidence type="ECO:0000256" key="2">
    <source>
        <dbReference type="ARBA" id="ARBA00022840"/>
    </source>
</evidence>
<evidence type="ECO:0000313" key="5">
    <source>
        <dbReference type="Proteomes" id="UP000246715"/>
    </source>
</evidence>
<dbReference type="InterPro" id="IPR014015">
    <property type="entry name" value="Helicase_SF3_DNA-vir"/>
</dbReference>
<feature type="domain" description="SF3 helicase" evidence="3">
    <location>
        <begin position="350"/>
        <end position="511"/>
    </location>
</feature>
<dbReference type="GO" id="GO:0005524">
    <property type="term" value="F:ATP binding"/>
    <property type="evidence" value="ECO:0007669"/>
    <property type="project" value="UniProtKB-KW"/>
</dbReference>
<dbReference type="Proteomes" id="UP000246715">
    <property type="component" value="Segment"/>
</dbReference>
<dbReference type="Pfam" id="PF08706">
    <property type="entry name" value="D5_N"/>
    <property type="match status" value="1"/>
</dbReference>